<dbReference type="AlphaFoldDB" id="A0A6L6L4Z1"/>
<feature type="transmembrane region" description="Helical" evidence="1">
    <location>
        <begin position="7"/>
        <end position="26"/>
    </location>
</feature>
<sequence length="139" mass="15453">MKKKTGIYLVIGIIGIALALSARFLLQDCLSDSQSGAMIGIGAGLFGYGIAKWCVALWGAKNPDLMKINEIEEKDERNQLIRSKAQAISGEILHWLLMAGAWVCIFFDAPIWTVLTLVSAFLLKTILDFILMAYYQHKM</sequence>
<feature type="transmembrane region" description="Helical" evidence="1">
    <location>
        <begin position="92"/>
        <end position="111"/>
    </location>
</feature>
<keyword evidence="1" id="KW-0472">Membrane</keyword>
<gene>
    <name evidence="2" type="ORF">GMD50_08160</name>
</gene>
<proteinExistence type="predicted"/>
<dbReference type="RefSeq" id="WP_155219462.1">
    <property type="nucleotide sequence ID" value="NZ_WNAJ01000007.1"/>
</dbReference>
<evidence type="ECO:0000256" key="1">
    <source>
        <dbReference type="SAM" id="Phobius"/>
    </source>
</evidence>
<dbReference type="Proteomes" id="UP000478483">
    <property type="component" value="Unassembled WGS sequence"/>
</dbReference>
<evidence type="ECO:0008006" key="4">
    <source>
        <dbReference type="Google" id="ProtNLM"/>
    </source>
</evidence>
<evidence type="ECO:0000313" key="2">
    <source>
        <dbReference type="EMBL" id="MTR85036.1"/>
    </source>
</evidence>
<evidence type="ECO:0000313" key="3">
    <source>
        <dbReference type="Proteomes" id="UP000478483"/>
    </source>
</evidence>
<keyword evidence="1" id="KW-1133">Transmembrane helix</keyword>
<feature type="transmembrane region" description="Helical" evidence="1">
    <location>
        <begin position="117"/>
        <end position="135"/>
    </location>
</feature>
<dbReference type="EMBL" id="WNAJ01000007">
    <property type="protein sequence ID" value="MTR85036.1"/>
    <property type="molecule type" value="Genomic_DNA"/>
</dbReference>
<comment type="caution">
    <text evidence="2">The sequence shown here is derived from an EMBL/GenBank/DDBJ whole genome shotgun (WGS) entry which is preliminary data.</text>
</comment>
<reference evidence="2 3" key="1">
    <citation type="journal article" date="2019" name="Nat. Med.">
        <title>A library of human gut bacterial isolates paired with longitudinal multiomics data enables mechanistic microbiome research.</title>
        <authorList>
            <person name="Poyet M."/>
            <person name="Groussin M."/>
            <person name="Gibbons S.M."/>
            <person name="Avila-Pacheco J."/>
            <person name="Jiang X."/>
            <person name="Kearney S.M."/>
            <person name="Perrotta A.R."/>
            <person name="Berdy B."/>
            <person name="Zhao S."/>
            <person name="Lieberman T.D."/>
            <person name="Swanson P.K."/>
            <person name="Smith M."/>
            <person name="Roesemann S."/>
            <person name="Alexander J.E."/>
            <person name="Rich S.A."/>
            <person name="Livny J."/>
            <person name="Vlamakis H."/>
            <person name="Clish C."/>
            <person name="Bullock K."/>
            <person name="Deik A."/>
            <person name="Scott J."/>
            <person name="Pierce K.A."/>
            <person name="Xavier R.J."/>
            <person name="Alm E.J."/>
        </authorList>
    </citation>
    <scope>NUCLEOTIDE SEQUENCE [LARGE SCALE GENOMIC DNA]</scope>
    <source>
        <strain evidence="2 3">BIOML-A1</strain>
    </source>
</reference>
<protein>
    <recommendedName>
        <fullName evidence="4">DUF2178 domain-containing protein</fullName>
    </recommendedName>
</protein>
<organism evidence="2 3">
    <name type="scientific">Roseburia intestinalis</name>
    <dbReference type="NCBI Taxonomy" id="166486"/>
    <lineage>
        <taxon>Bacteria</taxon>
        <taxon>Bacillati</taxon>
        <taxon>Bacillota</taxon>
        <taxon>Clostridia</taxon>
        <taxon>Lachnospirales</taxon>
        <taxon>Lachnospiraceae</taxon>
        <taxon>Roseburia</taxon>
    </lineage>
</organism>
<name>A0A6L6L4Z1_9FIRM</name>
<keyword evidence="1" id="KW-0812">Transmembrane</keyword>
<accession>A0A6L6L4Z1</accession>
<feature type="transmembrane region" description="Helical" evidence="1">
    <location>
        <begin position="38"/>
        <end position="60"/>
    </location>
</feature>